<feature type="chain" id="PRO_5045911575" evidence="2">
    <location>
        <begin position="23"/>
        <end position="417"/>
    </location>
</feature>
<evidence type="ECO:0000313" key="4">
    <source>
        <dbReference type="EMBL" id="MBD3923662.1"/>
    </source>
</evidence>
<feature type="signal peptide" evidence="2">
    <location>
        <begin position="1"/>
        <end position="22"/>
    </location>
</feature>
<dbReference type="InterPro" id="IPR052559">
    <property type="entry name" value="V-haloperoxidase"/>
</dbReference>
<sequence>MKNLRSRAVLVAAALLATSTLASSPAASDGSGGKHRHPHHDPPASTESAQVVLDWQRTAIATVYPATPIPTGIPVLGFTSLAIDDAVTTSLRWGSSSETAAVATAAHDVLLHYNPGAGAALDAQLATTLAGVPDGAAEDRGARAGERAAARMIASRSGDGYGDTTIHYTLPPGIGAWQPVPPATDMLGAWLGSVRPLVIKHPVRVDGPDRLTSADYTTDYNEVKLLGSMTSAIRSQAQADTAVFFNTNPAIMQGDALIRNLESNPKSLEQTARLFAALHGAMADSVIRCWQLKRDVGFWRPFQAVAGAADDGNPDTQPESGWTSYLPTPPYSDYVTGHGCLTGSAVEVIRTVLGEDTQLELRSLSLTGAVRTYPTLTALEYDALNSRIWGGLHFRDAMSDGYSIGHQTARMVMKRLD</sequence>
<proteinExistence type="predicted"/>
<feature type="domain" description="Vanadium-dependent haloperoxidase NapH1-like second helical-bundle" evidence="3">
    <location>
        <begin position="273"/>
        <end position="408"/>
    </location>
</feature>
<dbReference type="PANTHER" id="PTHR34599">
    <property type="entry name" value="PEROXIDASE-RELATED"/>
    <property type="match status" value="1"/>
</dbReference>
<evidence type="ECO:0000313" key="5">
    <source>
        <dbReference type="Proteomes" id="UP000618818"/>
    </source>
</evidence>
<dbReference type="InterPro" id="IPR055161">
    <property type="entry name" value="NapH1-like_2nd"/>
</dbReference>
<dbReference type="EMBL" id="JACXYZ010000001">
    <property type="protein sequence ID" value="MBD3923662.1"/>
    <property type="molecule type" value="Genomic_DNA"/>
</dbReference>
<dbReference type="PANTHER" id="PTHR34599:SF1">
    <property type="entry name" value="PHOSPHATIDIC ACID PHOSPHATASE TYPE 2_HALOPEROXIDASE DOMAIN-CONTAINING PROTEIN"/>
    <property type="match status" value="1"/>
</dbReference>
<reference evidence="4 5" key="1">
    <citation type="submission" date="2020-09" db="EMBL/GenBank/DDBJ databases">
        <title>novel species in genus Nocardioides.</title>
        <authorList>
            <person name="Zhang G."/>
        </authorList>
    </citation>
    <scope>NUCLEOTIDE SEQUENCE [LARGE SCALE GENOMIC DNA]</scope>
    <source>
        <strain evidence="4 5">KCTC 39551</strain>
    </source>
</reference>
<gene>
    <name evidence="4" type="ORF">IEZ26_03440</name>
</gene>
<dbReference type="Pfam" id="PF22778">
    <property type="entry name" value="VCPO_2nd"/>
    <property type="match status" value="1"/>
</dbReference>
<dbReference type="CDD" id="cd03398">
    <property type="entry name" value="PAP2_haloperoxidase"/>
    <property type="match status" value="1"/>
</dbReference>
<keyword evidence="2" id="KW-0732">Signal</keyword>
<dbReference type="Gene3D" id="1.10.606.20">
    <property type="match status" value="1"/>
</dbReference>
<dbReference type="SUPFAM" id="SSF48317">
    <property type="entry name" value="Acid phosphatase/Vanadium-dependent haloperoxidase"/>
    <property type="match status" value="1"/>
</dbReference>
<evidence type="ECO:0000256" key="2">
    <source>
        <dbReference type="SAM" id="SignalP"/>
    </source>
</evidence>
<protein>
    <submittedName>
        <fullName evidence="4">Vanadium-dependent haloperoxidase</fullName>
    </submittedName>
</protein>
<comment type="caution">
    <text evidence="4">The sequence shown here is derived from an EMBL/GenBank/DDBJ whole genome shotgun (WGS) entry which is preliminary data.</text>
</comment>
<evidence type="ECO:0000259" key="3">
    <source>
        <dbReference type="Pfam" id="PF22778"/>
    </source>
</evidence>
<feature type="region of interest" description="Disordered" evidence="1">
    <location>
        <begin position="23"/>
        <end position="48"/>
    </location>
</feature>
<dbReference type="InterPro" id="IPR036938">
    <property type="entry name" value="PAP2/HPO_sf"/>
</dbReference>
<dbReference type="RefSeq" id="WP_191193511.1">
    <property type="nucleotide sequence ID" value="NZ_JACXYZ010000001.1"/>
</dbReference>
<evidence type="ECO:0000256" key="1">
    <source>
        <dbReference type="SAM" id="MobiDB-lite"/>
    </source>
</evidence>
<dbReference type="Proteomes" id="UP000618818">
    <property type="component" value="Unassembled WGS sequence"/>
</dbReference>
<keyword evidence="5" id="KW-1185">Reference proteome</keyword>
<organism evidence="4 5">
    <name type="scientific">Nocardioides cavernae</name>
    <dbReference type="NCBI Taxonomy" id="1921566"/>
    <lineage>
        <taxon>Bacteria</taxon>
        <taxon>Bacillati</taxon>
        <taxon>Actinomycetota</taxon>
        <taxon>Actinomycetes</taxon>
        <taxon>Propionibacteriales</taxon>
        <taxon>Nocardioidaceae</taxon>
        <taxon>Nocardioides</taxon>
    </lineage>
</organism>
<accession>A0ABR8N7X2</accession>
<name>A0ABR8N7X2_9ACTN</name>